<feature type="signal peptide" evidence="2">
    <location>
        <begin position="1"/>
        <end position="27"/>
    </location>
</feature>
<evidence type="ECO:0000256" key="1">
    <source>
        <dbReference type="SAM" id="Phobius"/>
    </source>
</evidence>
<name>A0ABV7UQ27_9GAMM</name>
<comment type="caution">
    <text evidence="3">The sequence shown here is derived from an EMBL/GenBank/DDBJ whole genome shotgun (WGS) entry which is preliminary data.</text>
</comment>
<sequence length="85" mass="9216">MNQRFDFSFLFKRISTWCALASLSATAALLTYNAWPQRLQDLTADWVLIALGAIGMGAAFLTPIATSYQQKGIPPKTPGTPPAIT</sequence>
<keyword evidence="1" id="KW-0812">Transmembrane</keyword>
<accession>A0ABV7UQ27</accession>
<evidence type="ECO:0000256" key="2">
    <source>
        <dbReference type="SAM" id="SignalP"/>
    </source>
</evidence>
<feature type="transmembrane region" description="Helical" evidence="1">
    <location>
        <begin position="46"/>
        <end position="66"/>
    </location>
</feature>
<dbReference type="EMBL" id="JBHRYF010000001">
    <property type="protein sequence ID" value="MFC3659030.1"/>
    <property type="molecule type" value="Genomic_DNA"/>
</dbReference>
<dbReference type="Proteomes" id="UP001595724">
    <property type="component" value="Unassembled WGS sequence"/>
</dbReference>
<keyword evidence="1" id="KW-0472">Membrane</keyword>
<evidence type="ECO:0008006" key="5">
    <source>
        <dbReference type="Google" id="ProtNLM"/>
    </source>
</evidence>
<proteinExistence type="predicted"/>
<organism evidence="3 4">
    <name type="scientific">Luteimonas notoginsengisoli</name>
    <dbReference type="NCBI Taxonomy" id="1578200"/>
    <lineage>
        <taxon>Bacteria</taxon>
        <taxon>Pseudomonadati</taxon>
        <taxon>Pseudomonadota</taxon>
        <taxon>Gammaproteobacteria</taxon>
        <taxon>Lysobacterales</taxon>
        <taxon>Lysobacteraceae</taxon>
        <taxon>Luteimonas</taxon>
    </lineage>
</organism>
<reference evidence="4" key="1">
    <citation type="journal article" date="2019" name="Int. J. Syst. Evol. Microbiol.">
        <title>The Global Catalogue of Microorganisms (GCM) 10K type strain sequencing project: providing services to taxonomists for standard genome sequencing and annotation.</title>
        <authorList>
            <consortium name="The Broad Institute Genomics Platform"/>
            <consortium name="The Broad Institute Genome Sequencing Center for Infectious Disease"/>
            <person name="Wu L."/>
            <person name="Ma J."/>
        </authorList>
    </citation>
    <scope>NUCLEOTIDE SEQUENCE [LARGE SCALE GENOMIC DNA]</scope>
    <source>
        <strain evidence="4">KCTC 42211</strain>
    </source>
</reference>
<keyword evidence="1" id="KW-1133">Transmembrane helix</keyword>
<keyword evidence="4" id="KW-1185">Reference proteome</keyword>
<protein>
    <recommendedName>
        <fullName evidence="5">Holin</fullName>
    </recommendedName>
</protein>
<evidence type="ECO:0000313" key="3">
    <source>
        <dbReference type="EMBL" id="MFC3659030.1"/>
    </source>
</evidence>
<feature type="chain" id="PRO_5045612975" description="Holin" evidence="2">
    <location>
        <begin position="28"/>
        <end position="85"/>
    </location>
</feature>
<evidence type="ECO:0000313" key="4">
    <source>
        <dbReference type="Proteomes" id="UP001595724"/>
    </source>
</evidence>
<dbReference type="RefSeq" id="WP_386706009.1">
    <property type="nucleotide sequence ID" value="NZ_JBHRYF010000001.1"/>
</dbReference>
<keyword evidence="2" id="KW-0732">Signal</keyword>
<gene>
    <name evidence="3" type="ORF">ACFOM9_02920</name>
</gene>